<dbReference type="SUPFAM" id="SSF53448">
    <property type="entry name" value="Nucleotide-diphospho-sugar transferases"/>
    <property type="match status" value="1"/>
</dbReference>
<dbReference type="Proteomes" id="UP000273516">
    <property type="component" value="Unassembled WGS sequence"/>
</dbReference>
<keyword evidence="3 5" id="KW-0808">Transferase</keyword>
<evidence type="ECO:0000313" key="5">
    <source>
        <dbReference type="EMBL" id="RMC33282.1"/>
    </source>
</evidence>
<evidence type="ECO:0000313" key="6">
    <source>
        <dbReference type="Proteomes" id="UP000273516"/>
    </source>
</evidence>
<dbReference type="InterPro" id="IPR029044">
    <property type="entry name" value="Nucleotide-diphossugar_trans"/>
</dbReference>
<dbReference type="OrthoDB" id="9802649at2"/>
<evidence type="ECO:0000256" key="3">
    <source>
        <dbReference type="ARBA" id="ARBA00022679"/>
    </source>
</evidence>
<dbReference type="Gene3D" id="3.90.550.10">
    <property type="entry name" value="Spore Coat Polysaccharide Biosynthesis Protein SpsA, Chain A"/>
    <property type="match status" value="1"/>
</dbReference>
<dbReference type="Pfam" id="PF00535">
    <property type="entry name" value="Glycos_transf_2"/>
    <property type="match status" value="1"/>
</dbReference>
<dbReference type="InterPro" id="IPR050834">
    <property type="entry name" value="Glycosyltransf_2"/>
</dbReference>
<dbReference type="AlphaFoldDB" id="A0A3M0M691"/>
<organism evidence="5 6">
    <name type="scientific">Paracoccus alkanivorans</name>
    <dbReference type="NCBI Taxonomy" id="2116655"/>
    <lineage>
        <taxon>Bacteria</taxon>
        <taxon>Pseudomonadati</taxon>
        <taxon>Pseudomonadota</taxon>
        <taxon>Alphaproteobacteria</taxon>
        <taxon>Rhodobacterales</taxon>
        <taxon>Paracoccaceae</taxon>
        <taxon>Paracoccus</taxon>
    </lineage>
</organism>
<dbReference type="PANTHER" id="PTHR43685:SF5">
    <property type="entry name" value="GLYCOSYLTRANSFERASE EPSE-RELATED"/>
    <property type="match status" value="1"/>
</dbReference>
<dbReference type="InterPro" id="IPR001173">
    <property type="entry name" value="Glyco_trans_2-like"/>
</dbReference>
<protein>
    <submittedName>
        <fullName evidence="5">Glycosyltransferase</fullName>
    </submittedName>
</protein>
<evidence type="ECO:0000259" key="4">
    <source>
        <dbReference type="Pfam" id="PF00535"/>
    </source>
</evidence>
<gene>
    <name evidence="5" type="ORF">C9E81_17270</name>
</gene>
<dbReference type="EMBL" id="QOKZ01000007">
    <property type="protein sequence ID" value="RMC33282.1"/>
    <property type="molecule type" value="Genomic_DNA"/>
</dbReference>
<reference evidence="5 6" key="1">
    <citation type="submission" date="2018-07" db="EMBL/GenBank/DDBJ databases">
        <authorList>
            <person name="Zhang Y."/>
            <person name="Wang L."/>
            <person name="Ma S."/>
        </authorList>
    </citation>
    <scope>NUCLEOTIDE SEQUENCE [LARGE SCALE GENOMIC DNA]</scope>
    <source>
        <strain evidence="5 6">4-2</strain>
    </source>
</reference>
<keyword evidence="6" id="KW-1185">Reference proteome</keyword>
<comment type="similarity">
    <text evidence="1">Belongs to the glycosyltransferase 2 family.</text>
</comment>
<name>A0A3M0M691_9RHOB</name>
<dbReference type="GO" id="GO:0016757">
    <property type="term" value="F:glycosyltransferase activity"/>
    <property type="evidence" value="ECO:0007669"/>
    <property type="project" value="UniProtKB-KW"/>
</dbReference>
<comment type="caution">
    <text evidence="5">The sequence shown here is derived from an EMBL/GenBank/DDBJ whole genome shotgun (WGS) entry which is preliminary data.</text>
</comment>
<keyword evidence="2" id="KW-0328">Glycosyltransferase</keyword>
<feature type="domain" description="Glycosyltransferase 2-like" evidence="4">
    <location>
        <begin position="25"/>
        <end position="146"/>
    </location>
</feature>
<sequence length="339" mass="36686">MRGKTGCHYQDTAAMPSHRSDHVTILLASYQGAAYLGQQLISLARQTHTEWSLIVSDDGSTDGTREIVMEFAAGQPEGRVRLIEGPRAGATQNFLHLLDAAPDGAMVGFCDQDDVWLSDKLARAVAFLRSHDGPAHYAARTLICDDNLALLTESRRFSRPLGFRNALVQACMAGNSSVFNAPAAALLKSALPAARAVRILSHDWWAYQVTAGAGGALFHDPHPVLHYRQHGRSEVGRNDTIRAMGSRLVQLFTGDYGMWLAVNHTALQGARPLLTAGNREILDRFGEALREPGPIAARRLWELGLYRQTRPGTVAFYAAAASGRLSKSPYGLDTGGATG</sequence>
<dbReference type="RefSeq" id="WP_122113593.1">
    <property type="nucleotide sequence ID" value="NZ_QOKZ01000007.1"/>
</dbReference>
<evidence type="ECO:0000256" key="2">
    <source>
        <dbReference type="ARBA" id="ARBA00022676"/>
    </source>
</evidence>
<accession>A0A3M0M691</accession>
<proteinExistence type="inferred from homology"/>
<evidence type="ECO:0000256" key="1">
    <source>
        <dbReference type="ARBA" id="ARBA00006739"/>
    </source>
</evidence>
<dbReference type="PANTHER" id="PTHR43685">
    <property type="entry name" value="GLYCOSYLTRANSFERASE"/>
    <property type="match status" value="1"/>
</dbReference>